<feature type="domain" description="AB hydrolase-1" evidence="1">
    <location>
        <begin position="39"/>
        <end position="186"/>
    </location>
</feature>
<gene>
    <name evidence="2" type="ORF">H744_2c1277</name>
</gene>
<dbReference type="GO" id="GO:0016787">
    <property type="term" value="F:hydrolase activity"/>
    <property type="evidence" value="ECO:0007669"/>
    <property type="project" value="UniProtKB-KW"/>
</dbReference>
<organism evidence="2 3">
    <name type="scientific">Photobacterium gaetbulicola Gung47</name>
    <dbReference type="NCBI Taxonomy" id="658445"/>
    <lineage>
        <taxon>Bacteria</taxon>
        <taxon>Pseudomonadati</taxon>
        <taxon>Pseudomonadota</taxon>
        <taxon>Gammaproteobacteria</taxon>
        <taxon>Vibrionales</taxon>
        <taxon>Vibrionaceae</taxon>
        <taxon>Photobacterium</taxon>
    </lineage>
</organism>
<dbReference type="PANTHER" id="PTHR43798:SF33">
    <property type="entry name" value="HYDROLASE, PUTATIVE (AFU_ORTHOLOGUE AFUA_2G14860)-RELATED"/>
    <property type="match status" value="1"/>
</dbReference>
<dbReference type="STRING" id="658445.H744_2c1277"/>
<dbReference type="SUPFAM" id="SSF53474">
    <property type="entry name" value="alpha/beta-Hydrolases"/>
    <property type="match status" value="1"/>
</dbReference>
<keyword evidence="3" id="KW-1185">Reference proteome</keyword>
<dbReference type="KEGG" id="pgb:H744_2c1277"/>
<evidence type="ECO:0000313" key="3">
    <source>
        <dbReference type="Proteomes" id="UP000032303"/>
    </source>
</evidence>
<dbReference type="OrthoDB" id="149912at2"/>
<evidence type="ECO:0000313" key="2">
    <source>
        <dbReference type="EMBL" id="AJR07956.1"/>
    </source>
</evidence>
<dbReference type="AlphaFoldDB" id="A0A0C5W8R2"/>
<dbReference type="Pfam" id="PF00561">
    <property type="entry name" value="Abhydrolase_1"/>
    <property type="match status" value="1"/>
</dbReference>
<dbReference type="Gene3D" id="3.40.50.1820">
    <property type="entry name" value="alpha/beta hydrolase"/>
    <property type="match status" value="1"/>
</dbReference>
<dbReference type="GO" id="GO:0016746">
    <property type="term" value="F:acyltransferase activity"/>
    <property type="evidence" value="ECO:0007669"/>
    <property type="project" value="UniProtKB-KW"/>
</dbReference>
<dbReference type="PANTHER" id="PTHR43798">
    <property type="entry name" value="MONOACYLGLYCEROL LIPASE"/>
    <property type="match status" value="1"/>
</dbReference>
<evidence type="ECO:0000259" key="1">
    <source>
        <dbReference type="Pfam" id="PF00561"/>
    </source>
</evidence>
<dbReference type="EMBL" id="CP005974">
    <property type="protein sequence ID" value="AJR07956.1"/>
    <property type="molecule type" value="Genomic_DNA"/>
</dbReference>
<keyword evidence="2" id="KW-0378">Hydrolase</keyword>
<keyword evidence="2" id="KW-0808">Transferase</keyword>
<dbReference type="GO" id="GO:0016020">
    <property type="term" value="C:membrane"/>
    <property type="evidence" value="ECO:0007669"/>
    <property type="project" value="TreeGrafter"/>
</dbReference>
<dbReference type="HOGENOM" id="CLU_020336_8_2_6"/>
<sequence length="304" mass="34184">MFQIEFQLAEQRLSGLASFATERPVTTKAQLRVALRDKPVMVMLHGWQDNAASFAPLLGKLAEQFHVVAIDWPGHGLSAPRAADNFYHFIDYVDDLAQLVALLDQPQVTVVGHSMGALVAVCYAAAFVDKVNGMVLIEGLAPLSEAEHDAPQRLRQGIESRQRYRDRAQQRQSRSMGAFQQALDLRCAVNDVTPEQIRPLVERAVCLRDGRWYWRHDNRLRCDSLYRMAHSQVSALVSSVQCPILSIIGESGYRQLKLQQPDDQGWQQLEQIKVAGGHHCHLQSPEQVAEHIVLFSSKFNALAR</sequence>
<reference evidence="2 3" key="1">
    <citation type="submission" date="2013-05" db="EMBL/GenBank/DDBJ databases">
        <title>Complete genome sequence of the lipase-producing bacterium Photobacterium gaetbulicola Gung47.</title>
        <authorList>
            <person name="Kim Y.-O."/>
        </authorList>
    </citation>
    <scope>NUCLEOTIDE SEQUENCE [LARGE SCALE GENOMIC DNA]</scope>
    <source>
        <strain evidence="2 3">Gung47</strain>
    </source>
</reference>
<dbReference type="InterPro" id="IPR029058">
    <property type="entry name" value="AB_hydrolase_fold"/>
</dbReference>
<proteinExistence type="predicted"/>
<name>A0A0C5W8R2_9GAMM</name>
<protein>
    <submittedName>
        <fullName evidence="2">Hydrolase/acyltransferase</fullName>
    </submittedName>
</protein>
<accession>A0A0C5W8R2</accession>
<keyword evidence="2" id="KW-0012">Acyltransferase</keyword>
<dbReference type="InterPro" id="IPR050266">
    <property type="entry name" value="AB_hydrolase_sf"/>
</dbReference>
<dbReference type="Proteomes" id="UP000032303">
    <property type="component" value="Chromosome 2"/>
</dbReference>
<dbReference type="InterPro" id="IPR000073">
    <property type="entry name" value="AB_hydrolase_1"/>
</dbReference>
<dbReference type="PATRIC" id="fig|658445.3.peg.3175"/>
<dbReference type="PRINTS" id="PR00111">
    <property type="entry name" value="ABHYDROLASE"/>
</dbReference>